<organism evidence="6 7">
    <name type="scientific">Stylosanthes scabra</name>
    <dbReference type="NCBI Taxonomy" id="79078"/>
    <lineage>
        <taxon>Eukaryota</taxon>
        <taxon>Viridiplantae</taxon>
        <taxon>Streptophyta</taxon>
        <taxon>Embryophyta</taxon>
        <taxon>Tracheophyta</taxon>
        <taxon>Spermatophyta</taxon>
        <taxon>Magnoliopsida</taxon>
        <taxon>eudicotyledons</taxon>
        <taxon>Gunneridae</taxon>
        <taxon>Pentapetalae</taxon>
        <taxon>rosids</taxon>
        <taxon>fabids</taxon>
        <taxon>Fabales</taxon>
        <taxon>Fabaceae</taxon>
        <taxon>Papilionoideae</taxon>
        <taxon>50 kb inversion clade</taxon>
        <taxon>dalbergioids sensu lato</taxon>
        <taxon>Dalbergieae</taxon>
        <taxon>Pterocarpus clade</taxon>
        <taxon>Stylosanthes</taxon>
    </lineage>
</organism>
<keyword evidence="2" id="KW-0285">Flavoprotein</keyword>
<dbReference type="InterPro" id="IPR001433">
    <property type="entry name" value="OxRdtase_FAD/NAD-bd"/>
</dbReference>
<sequence length="72" mass="8108">MTSPSSSVHLIYTNVTYEDILLKDELDGLVANHPDQFKVYYVLNQREARVFGCNLVGTVYCTITSMAKSSFI</sequence>
<gene>
    <name evidence="6" type="ORF">PIB30_009677</name>
</gene>
<evidence type="ECO:0000313" key="6">
    <source>
        <dbReference type="EMBL" id="MED6155902.1"/>
    </source>
</evidence>
<dbReference type="Pfam" id="PF00175">
    <property type="entry name" value="NAD_binding_1"/>
    <property type="match status" value="1"/>
</dbReference>
<keyword evidence="4" id="KW-0560">Oxidoreductase</keyword>
<reference evidence="6 7" key="1">
    <citation type="journal article" date="2023" name="Plants (Basel)">
        <title>Bridging the Gap: Combining Genomics and Transcriptomics Approaches to Understand Stylosanthes scabra, an Orphan Legume from the Brazilian Caatinga.</title>
        <authorList>
            <person name="Ferreira-Neto J.R.C."/>
            <person name="da Silva M.D."/>
            <person name="Binneck E."/>
            <person name="de Melo N.F."/>
            <person name="da Silva R.H."/>
            <person name="de Melo A.L.T.M."/>
            <person name="Pandolfi V."/>
            <person name="Bustamante F.O."/>
            <person name="Brasileiro-Vidal A.C."/>
            <person name="Benko-Iseppon A.M."/>
        </authorList>
    </citation>
    <scope>NUCLEOTIDE SEQUENCE [LARGE SCALE GENOMIC DNA]</scope>
    <source>
        <tissue evidence="6">Leaves</tissue>
    </source>
</reference>
<feature type="domain" description="Oxidoreductase FAD/NAD(P)-binding" evidence="5">
    <location>
        <begin position="5"/>
        <end position="49"/>
    </location>
</feature>
<dbReference type="SUPFAM" id="SSF52343">
    <property type="entry name" value="Ferredoxin reductase-like, C-terminal NADP-linked domain"/>
    <property type="match status" value="1"/>
</dbReference>
<name>A0ABU6U405_9FABA</name>
<evidence type="ECO:0000256" key="3">
    <source>
        <dbReference type="ARBA" id="ARBA00022827"/>
    </source>
</evidence>
<dbReference type="Proteomes" id="UP001341840">
    <property type="component" value="Unassembled WGS sequence"/>
</dbReference>
<comment type="caution">
    <text evidence="6">The sequence shown here is derived from an EMBL/GenBank/DDBJ whole genome shotgun (WGS) entry which is preliminary data.</text>
</comment>
<evidence type="ECO:0000256" key="1">
    <source>
        <dbReference type="ARBA" id="ARBA00001974"/>
    </source>
</evidence>
<dbReference type="PANTHER" id="PTHR19370">
    <property type="entry name" value="NADH-CYTOCHROME B5 REDUCTASE"/>
    <property type="match status" value="1"/>
</dbReference>
<keyword evidence="3" id="KW-0274">FAD</keyword>
<dbReference type="InterPro" id="IPR039261">
    <property type="entry name" value="FNR_nucleotide-bd"/>
</dbReference>
<dbReference type="InterPro" id="IPR001834">
    <property type="entry name" value="CBR-like"/>
</dbReference>
<dbReference type="Gene3D" id="3.40.50.80">
    <property type="entry name" value="Nucleotide-binding domain of ferredoxin-NADP reductase (FNR) module"/>
    <property type="match status" value="1"/>
</dbReference>
<dbReference type="PANTHER" id="PTHR19370:SF184">
    <property type="entry name" value="NADH-CYTOCHROME B5 REDUCTASE-LIKE"/>
    <property type="match status" value="1"/>
</dbReference>
<evidence type="ECO:0000256" key="4">
    <source>
        <dbReference type="ARBA" id="ARBA00023002"/>
    </source>
</evidence>
<evidence type="ECO:0000313" key="7">
    <source>
        <dbReference type="Proteomes" id="UP001341840"/>
    </source>
</evidence>
<protein>
    <recommendedName>
        <fullName evidence="5">Oxidoreductase FAD/NAD(P)-binding domain-containing protein</fullName>
    </recommendedName>
</protein>
<evidence type="ECO:0000259" key="5">
    <source>
        <dbReference type="Pfam" id="PF00175"/>
    </source>
</evidence>
<keyword evidence="7" id="KW-1185">Reference proteome</keyword>
<evidence type="ECO:0000256" key="2">
    <source>
        <dbReference type="ARBA" id="ARBA00022630"/>
    </source>
</evidence>
<dbReference type="EMBL" id="JASCZI010120851">
    <property type="protein sequence ID" value="MED6155902.1"/>
    <property type="molecule type" value="Genomic_DNA"/>
</dbReference>
<proteinExistence type="predicted"/>
<accession>A0ABU6U405</accession>
<comment type="cofactor">
    <cofactor evidence="1">
        <name>FAD</name>
        <dbReference type="ChEBI" id="CHEBI:57692"/>
    </cofactor>
</comment>